<dbReference type="GO" id="GO:0000976">
    <property type="term" value="F:transcription cis-regulatory region binding"/>
    <property type="evidence" value="ECO:0007669"/>
    <property type="project" value="TreeGrafter"/>
</dbReference>
<evidence type="ECO:0000259" key="4">
    <source>
        <dbReference type="PROSITE" id="PS50932"/>
    </source>
</evidence>
<evidence type="ECO:0000256" key="1">
    <source>
        <dbReference type="ARBA" id="ARBA00023015"/>
    </source>
</evidence>
<reference evidence="6 7" key="1">
    <citation type="submission" date="2017-05" db="EMBL/GenBank/DDBJ databases">
        <authorList>
            <person name="Song R."/>
            <person name="Chenine A.L."/>
            <person name="Ruprecht R.M."/>
        </authorList>
    </citation>
    <scope>NUCLEOTIDE SEQUENCE [LARGE SCALE GENOMIC DNA]</scope>
    <source>
        <strain evidence="6 7">CECT 7927</strain>
    </source>
</reference>
<dbReference type="PRINTS" id="PR00036">
    <property type="entry name" value="HTHLACI"/>
</dbReference>
<proteinExistence type="predicted"/>
<dbReference type="AlphaFoldDB" id="A0A1Y6IYW9"/>
<evidence type="ECO:0000313" key="5">
    <source>
        <dbReference type="EMBL" id="MDW6004930.1"/>
    </source>
</evidence>
<evidence type="ECO:0000256" key="2">
    <source>
        <dbReference type="ARBA" id="ARBA00023125"/>
    </source>
</evidence>
<feature type="domain" description="HTH lacI-type" evidence="4">
    <location>
        <begin position="2"/>
        <end position="56"/>
    </location>
</feature>
<dbReference type="PANTHER" id="PTHR30146:SF67">
    <property type="entry name" value="HTH-TYPE TRANSCRIPTIONAL REGULATOR ASCG"/>
    <property type="match status" value="1"/>
</dbReference>
<dbReference type="InterPro" id="IPR046335">
    <property type="entry name" value="LacI/GalR-like_sensor"/>
</dbReference>
<dbReference type="SUPFAM" id="SSF53822">
    <property type="entry name" value="Periplasmic binding protein-like I"/>
    <property type="match status" value="1"/>
</dbReference>
<dbReference type="SMART" id="SM00354">
    <property type="entry name" value="HTH_LACI"/>
    <property type="match status" value="1"/>
</dbReference>
<dbReference type="SUPFAM" id="SSF47413">
    <property type="entry name" value="lambda repressor-like DNA-binding domains"/>
    <property type="match status" value="1"/>
</dbReference>
<dbReference type="Proteomes" id="UP000196125">
    <property type="component" value="Unassembled WGS sequence"/>
</dbReference>
<keyword evidence="2 5" id="KW-0238">DNA-binding</keyword>
<evidence type="ECO:0000313" key="6">
    <source>
        <dbReference type="EMBL" id="SMS01692.1"/>
    </source>
</evidence>
<gene>
    <name evidence="6" type="primary">ascG_3</name>
    <name evidence="5" type="ORF">SBX37_18890</name>
    <name evidence="6" type="ORF">VIM7927_02996</name>
</gene>
<keyword evidence="8" id="KW-1185">Reference proteome</keyword>
<dbReference type="GO" id="GO:0003700">
    <property type="term" value="F:DNA-binding transcription factor activity"/>
    <property type="evidence" value="ECO:0007669"/>
    <property type="project" value="TreeGrafter"/>
</dbReference>
<evidence type="ECO:0000313" key="8">
    <source>
        <dbReference type="Proteomes" id="UP001283366"/>
    </source>
</evidence>
<dbReference type="PROSITE" id="PS50932">
    <property type="entry name" value="HTH_LACI_2"/>
    <property type="match status" value="1"/>
</dbReference>
<dbReference type="Pfam" id="PF13377">
    <property type="entry name" value="Peripla_BP_3"/>
    <property type="match status" value="1"/>
</dbReference>
<accession>A0A1Y6IYW9</accession>
<protein>
    <submittedName>
        <fullName evidence="6">HTH-type transcriptional regulator AscG</fullName>
    </submittedName>
    <submittedName>
        <fullName evidence="5">LacI family DNA-binding transcriptional regulator</fullName>
    </submittedName>
</protein>
<dbReference type="InterPro" id="IPR000843">
    <property type="entry name" value="HTH_LacI"/>
</dbReference>
<dbReference type="OrthoDB" id="9798934at2"/>
<dbReference type="Gene3D" id="1.10.260.40">
    <property type="entry name" value="lambda repressor-like DNA-binding domains"/>
    <property type="match status" value="1"/>
</dbReference>
<dbReference type="CDD" id="cd01392">
    <property type="entry name" value="HTH_LacI"/>
    <property type="match status" value="1"/>
</dbReference>
<organism evidence="6 7">
    <name type="scientific">Vibrio mangrovi</name>
    <dbReference type="NCBI Taxonomy" id="474394"/>
    <lineage>
        <taxon>Bacteria</taxon>
        <taxon>Pseudomonadati</taxon>
        <taxon>Pseudomonadota</taxon>
        <taxon>Gammaproteobacteria</taxon>
        <taxon>Vibrionales</taxon>
        <taxon>Vibrionaceae</taxon>
        <taxon>Vibrio</taxon>
    </lineage>
</organism>
<dbReference type="PANTHER" id="PTHR30146">
    <property type="entry name" value="LACI-RELATED TRANSCRIPTIONAL REPRESSOR"/>
    <property type="match status" value="1"/>
</dbReference>
<dbReference type="Gene3D" id="3.40.50.2300">
    <property type="match status" value="2"/>
</dbReference>
<dbReference type="InterPro" id="IPR028082">
    <property type="entry name" value="Peripla_BP_I"/>
</dbReference>
<dbReference type="Pfam" id="PF00356">
    <property type="entry name" value="LacI"/>
    <property type="match status" value="1"/>
</dbReference>
<evidence type="ECO:0000256" key="3">
    <source>
        <dbReference type="ARBA" id="ARBA00023163"/>
    </source>
</evidence>
<dbReference type="EMBL" id="FXXI01000006">
    <property type="protein sequence ID" value="SMS01692.1"/>
    <property type="molecule type" value="Genomic_DNA"/>
</dbReference>
<dbReference type="CDD" id="cd06270">
    <property type="entry name" value="PBP1_GalS-like"/>
    <property type="match status" value="1"/>
</dbReference>
<keyword evidence="3" id="KW-0804">Transcription</keyword>
<dbReference type="EMBL" id="JAWRCO010000002">
    <property type="protein sequence ID" value="MDW6004930.1"/>
    <property type="molecule type" value="Genomic_DNA"/>
</dbReference>
<dbReference type="RefSeq" id="WP_087481727.1">
    <property type="nucleotide sequence ID" value="NZ_AP024884.1"/>
</dbReference>
<reference evidence="5 8" key="2">
    <citation type="submission" date="2023-11" db="EMBL/GenBank/DDBJ databases">
        <title>Plant-associative lifestyle of Vibrio porteresiae and its evolutionary dynamics.</title>
        <authorList>
            <person name="Rameshkumar N."/>
            <person name="Kirti K."/>
        </authorList>
    </citation>
    <scope>NUCLEOTIDE SEQUENCE [LARGE SCALE GENOMIC DNA]</scope>
    <source>
        <strain evidence="5 8">MSSRF38</strain>
    </source>
</reference>
<keyword evidence="1" id="KW-0805">Transcription regulation</keyword>
<dbReference type="InterPro" id="IPR010982">
    <property type="entry name" value="Lambda_DNA-bd_dom_sf"/>
</dbReference>
<dbReference type="Proteomes" id="UP001283366">
    <property type="component" value="Unassembled WGS sequence"/>
</dbReference>
<name>A0A1Y6IYW9_9VIBR</name>
<evidence type="ECO:0000313" key="7">
    <source>
        <dbReference type="Proteomes" id="UP000196125"/>
    </source>
</evidence>
<sequence length="335" mass="37478">MATINDVCKAAGVSKATVSRVINGSPQVREKTRIRVLETMKSLGYQPNVLAQALATNTSNTIGLILPHFDSHYFGSILKQTAQTLQKSKKKLFVMESHNSEDGEIEAINTLTTQRCDAIIIYSRYLSEEQLIHYQHQIQRPLVILNRFLSAQQLVSFSFDQYQLGTLAVEHLLELGHRQIACLTTPLDNQTGLLRLQAYRDSLTKREIPVDEALIIEGKSTHFWGYAAVMQLLDQGREFSAIFSCNDDMALGAIRALHERGLSVPKDVSVIGIDNEPAAFYSIPSLSTVSLPIEQLTIDATNLAIKLTNKIPCSPHHFEYYGSLEYRESTRPLES</sequence>